<comment type="caution">
    <text evidence="2">The sequence shown here is derived from an EMBL/GenBank/DDBJ whole genome shotgun (WGS) entry which is preliminary data.</text>
</comment>
<protein>
    <recommendedName>
        <fullName evidence="4">ABC-type branched-chain amino acid transport system, periplasmic component</fullName>
    </recommendedName>
</protein>
<keyword evidence="1" id="KW-0812">Transmembrane</keyword>
<evidence type="ECO:0000256" key="1">
    <source>
        <dbReference type="SAM" id="Phobius"/>
    </source>
</evidence>
<dbReference type="Proteomes" id="UP000192591">
    <property type="component" value="Unassembled WGS sequence"/>
</dbReference>
<dbReference type="EMBL" id="MWIH01000006">
    <property type="protein sequence ID" value="OQO90916.1"/>
    <property type="molecule type" value="Genomic_DNA"/>
</dbReference>
<feature type="transmembrane region" description="Helical" evidence="1">
    <location>
        <begin position="26"/>
        <end position="46"/>
    </location>
</feature>
<dbReference type="Gene3D" id="3.40.50.2300">
    <property type="match status" value="2"/>
</dbReference>
<keyword evidence="3" id="KW-1185">Reference proteome</keyword>
<dbReference type="RefSeq" id="WP_081193097.1">
    <property type="nucleotide sequence ID" value="NZ_MWIH01000006.1"/>
</dbReference>
<accession>A0A1V9A1J2</accession>
<keyword evidence="1" id="KW-1133">Transmembrane helix</keyword>
<evidence type="ECO:0008006" key="4">
    <source>
        <dbReference type="Google" id="ProtNLM"/>
    </source>
</evidence>
<reference evidence="2 3" key="1">
    <citation type="submission" date="2017-02" db="EMBL/GenBank/DDBJ databases">
        <title>Draft genome of Saccharomonospora sp. 154.</title>
        <authorList>
            <person name="Alonso-Carmona G.S."/>
            <person name="De La Haba R."/>
            <person name="Vera-Gargallo B."/>
            <person name="Sandoval-Trujillo A.H."/>
            <person name="Ramirez-Duran N."/>
            <person name="Ventosa A."/>
        </authorList>
    </citation>
    <scope>NUCLEOTIDE SEQUENCE [LARGE SCALE GENOMIC DNA]</scope>
    <source>
        <strain evidence="2 3">LRS4.154</strain>
    </source>
</reference>
<name>A0A1V9A1J2_SACPI</name>
<evidence type="ECO:0000313" key="3">
    <source>
        <dbReference type="Proteomes" id="UP000192591"/>
    </source>
</evidence>
<organism evidence="2 3">
    <name type="scientific">Saccharomonospora piscinae</name>
    <dbReference type="NCBI Taxonomy" id="687388"/>
    <lineage>
        <taxon>Bacteria</taxon>
        <taxon>Bacillati</taxon>
        <taxon>Actinomycetota</taxon>
        <taxon>Actinomycetes</taxon>
        <taxon>Pseudonocardiales</taxon>
        <taxon>Pseudonocardiaceae</taxon>
        <taxon>Saccharomonospora</taxon>
    </lineage>
</organism>
<gene>
    <name evidence="2" type="ORF">B1813_15510</name>
</gene>
<dbReference type="AlphaFoldDB" id="A0A1V9A1J2"/>
<sequence length="510" mass="55105">MSESFEEIVPPLTGTARKRRRRRRTALVAVVVLVLAGAVWGGTTIMRSCGTPWSGVSVVDDDCIGVTDGSYEFHPELAHVQEKIAAENARVREATSDYVTLVLVDPLTATARGGLPAEQVRNRLEGAYTALRRVNTTAVAGDASPQIQLLLANQGTSEQQWREVTEEIIDLSTRDNPVVGVIGLGISAKHTQQQAAMLSRHGIPMVGAYLTADGFDYERIPGLVKTSPSNRHYVEALRQYLTAETDIDSAILVRDSNSDAGLDLYTQTLERQFQRQMADMLHFPTQQFAGSSLARTAEPNLFSGVRASICAAAAEGLRAVLYAGREVDLAAFLDSLEQRTCYRLPLTILTAGLELGDVLRGSEDELADANLTIISAATVDAEGWRANQDDPDTPEYYGDFRTAFEEHFHGDHLDDGGAIMMHDALLTAASAVRLAAPEGAASAPTARDVRAQLLNLNVLHEVQGGSGTLTFSKQERGTGVPVGKPVPVLRYPHPDESATRQVGSLYLVTN</sequence>
<proteinExistence type="predicted"/>
<dbReference type="SUPFAM" id="SSF53822">
    <property type="entry name" value="Periplasmic binding protein-like I"/>
    <property type="match status" value="1"/>
</dbReference>
<dbReference type="InterPro" id="IPR028082">
    <property type="entry name" value="Peripla_BP_I"/>
</dbReference>
<evidence type="ECO:0000313" key="2">
    <source>
        <dbReference type="EMBL" id="OQO90916.1"/>
    </source>
</evidence>
<dbReference type="STRING" id="1962155.B1813_15510"/>
<keyword evidence="1" id="KW-0472">Membrane</keyword>